<proteinExistence type="predicted"/>
<keyword evidence="2" id="KW-1133">Transmembrane helix</keyword>
<name>A0A940WTW3_9BACI</name>
<reference evidence="3" key="1">
    <citation type="submission" date="2021-03" db="EMBL/GenBank/DDBJ databases">
        <title>Bacillus suaedae sp. nov., isolated from Suaeda aralocaspica.</title>
        <authorList>
            <person name="Lei R.F.R."/>
        </authorList>
    </citation>
    <scope>NUCLEOTIDE SEQUENCE</scope>
    <source>
        <strain evidence="3">YZJH907-2</strain>
    </source>
</reference>
<feature type="compositionally biased region" description="Low complexity" evidence="1">
    <location>
        <begin position="38"/>
        <end position="48"/>
    </location>
</feature>
<accession>A0A940WTW3</accession>
<evidence type="ECO:0000256" key="1">
    <source>
        <dbReference type="SAM" id="MobiDB-lite"/>
    </source>
</evidence>
<dbReference type="GO" id="GO:0016787">
    <property type="term" value="F:hydrolase activity"/>
    <property type="evidence" value="ECO:0007669"/>
    <property type="project" value="UniProtKB-KW"/>
</dbReference>
<dbReference type="CDD" id="cd00229">
    <property type="entry name" value="SGNH_hydrolase"/>
    <property type="match status" value="1"/>
</dbReference>
<dbReference type="EMBL" id="JAGKSQ010000001">
    <property type="protein sequence ID" value="MBP3950133.1"/>
    <property type="molecule type" value="Genomic_DNA"/>
</dbReference>
<keyword evidence="3" id="KW-0378">Hydrolase</keyword>
<organism evidence="3 4">
    <name type="scientific">Halalkalibacter suaedae</name>
    <dbReference type="NCBI Taxonomy" id="2822140"/>
    <lineage>
        <taxon>Bacteria</taxon>
        <taxon>Bacillati</taxon>
        <taxon>Bacillota</taxon>
        <taxon>Bacilli</taxon>
        <taxon>Bacillales</taxon>
        <taxon>Bacillaceae</taxon>
        <taxon>Halalkalibacter</taxon>
    </lineage>
</organism>
<keyword evidence="4" id="KW-1185">Reference proteome</keyword>
<protein>
    <submittedName>
        <fullName evidence="3">SGNH/GDSL hydrolase family protein</fullName>
    </submittedName>
</protein>
<dbReference type="InterPro" id="IPR036514">
    <property type="entry name" value="SGNH_hydro_sf"/>
</dbReference>
<feature type="transmembrane region" description="Helical" evidence="2">
    <location>
        <begin position="6"/>
        <end position="24"/>
    </location>
</feature>
<evidence type="ECO:0000313" key="3">
    <source>
        <dbReference type="EMBL" id="MBP3950133.1"/>
    </source>
</evidence>
<evidence type="ECO:0000256" key="2">
    <source>
        <dbReference type="SAM" id="Phobius"/>
    </source>
</evidence>
<dbReference type="Gene3D" id="3.40.50.1110">
    <property type="entry name" value="SGNH hydrolase"/>
    <property type="match status" value="1"/>
</dbReference>
<keyword evidence="2" id="KW-0812">Transmembrane</keyword>
<sequence>MKNLLFVLSIIGCILIVLVGHFYYSQKLDSIATHAQEEQISSTSTATTEEVEHEQEPADEEETIAITGILKEATSHKQQGEAINITAFGSVSLSNGIASEKTWPNLMTSALVTSLPEQTLNTTVIDVDDIPTSEVIEGDYVEQVITSNPDLLLFEPFVFNDNGVLSIDDTLYYLEQIITELESKLPETTIVLMPPNPIFKPTFYAQQIEALQDFAEENEYLYANHWQNWPNTDDATISELLENNRPNEQGHQVWADFMVPYLLNE</sequence>
<dbReference type="RefSeq" id="WP_210595745.1">
    <property type="nucleotide sequence ID" value="NZ_JAGKSQ010000001.1"/>
</dbReference>
<feature type="region of interest" description="Disordered" evidence="1">
    <location>
        <begin position="38"/>
        <end position="59"/>
    </location>
</feature>
<gene>
    <name evidence="3" type="ORF">J7W16_03235</name>
</gene>
<dbReference type="Proteomes" id="UP000678228">
    <property type="component" value="Unassembled WGS sequence"/>
</dbReference>
<comment type="caution">
    <text evidence="3">The sequence shown here is derived from an EMBL/GenBank/DDBJ whole genome shotgun (WGS) entry which is preliminary data.</text>
</comment>
<dbReference type="SUPFAM" id="SSF52266">
    <property type="entry name" value="SGNH hydrolase"/>
    <property type="match status" value="1"/>
</dbReference>
<dbReference type="AlphaFoldDB" id="A0A940WTW3"/>
<evidence type="ECO:0000313" key="4">
    <source>
        <dbReference type="Proteomes" id="UP000678228"/>
    </source>
</evidence>
<feature type="compositionally biased region" description="Acidic residues" evidence="1">
    <location>
        <begin position="49"/>
        <end position="59"/>
    </location>
</feature>
<keyword evidence="2" id="KW-0472">Membrane</keyword>